<reference evidence="12 13" key="1">
    <citation type="submission" date="2020-07" db="EMBL/GenBank/DDBJ databases">
        <title>Sequencing the genomes of 1000 actinobacteria strains.</title>
        <authorList>
            <person name="Klenk H.-P."/>
        </authorList>
    </citation>
    <scope>NUCLEOTIDE SEQUENCE [LARGE SCALE GENOMIC DNA]</scope>
    <source>
        <strain evidence="12 13">DSM 26487</strain>
    </source>
</reference>
<dbReference type="EMBL" id="JACBZR010000001">
    <property type="protein sequence ID" value="NYI78798.1"/>
    <property type="molecule type" value="Genomic_DNA"/>
</dbReference>
<dbReference type="CDD" id="cd00609">
    <property type="entry name" value="AAT_like"/>
    <property type="match status" value="1"/>
</dbReference>
<evidence type="ECO:0000259" key="11">
    <source>
        <dbReference type="Pfam" id="PF07685"/>
    </source>
</evidence>
<dbReference type="InterPro" id="IPR002586">
    <property type="entry name" value="CobQ/CobB/MinD/ParA_Nub-bd_dom"/>
</dbReference>
<comment type="similarity">
    <text evidence="7">Belongs to the CobB/CbiA family.</text>
</comment>
<dbReference type="Pfam" id="PF07685">
    <property type="entry name" value="GATase_3"/>
    <property type="match status" value="1"/>
</dbReference>
<dbReference type="InterPro" id="IPR015422">
    <property type="entry name" value="PyrdxlP-dep_Trfase_small"/>
</dbReference>
<feature type="site" description="Increases nucleophilicity of active site Cys" evidence="7">
    <location>
        <position position="469"/>
    </location>
</feature>
<evidence type="ECO:0000256" key="4">
    <source>
        <dbReference type="ARBA" id="ARBA00022840"/>
    </source>
</evidence>
<comment type="domain">
    <text evidence="7">Comprises of two domains. The C-terminal domain contains the binding site for glutamine and catalyzes the hydrolysis of this substrate to glutamate and ammonia. The N-terminal domain is anticipated to bind ATP and hydrogenobyrinate and catalyzes the ultimate synthesis of the diamide product. The ammonia produced via the glutaminase domain is probably translocated to the adjacent domain via a molecular tunnel, where it reacts with an activated intermediate.</text>
</comment>
<gene>
    <name evidence="7" type="primary">cobB</name>
    <name evidence="12" type="ORF">BJ988_003446</name>
</gene>
<keyword evidence="7" id="KW-0169">Cobalamin biosynthesis</keyword>
<feature type="region of interest" description="Disordered" evidence="8">
    <location>
        <begin position="426"/>
        <end position="447"/>
    </location>
</feature>
<sequence length="901" mass="93658">MVSLPRLVVAAPSTGSGKTTIATGLMAALRSAGHVVSGHKIGPDYIDPGYHALATGRPGRNLDPHLVGESRVVPLLLHGAAGADVAVVEGVMGLYDGRLGTDGFASTAHVSSLTSSPVVLVLDVARMSRSAAAIAAGMAGFDPSVRIGGVVLNRCSPGRNADEIRRALDGLGLPVLGMLPPDPSLATPSRHLGLVPVDERDESVALIERLGEQVAAHLDLSALLEVARSAPELDGDPWDAAMALREGDRVGFDTASFVPHDAGSTSEAAVGRAAGAARRRRVETNTVDDANARPVIAVAGGRAFTFRYPETEELLEAAGCDVRSFDPLADPALPEGTRGIYLGGGFPEMYAAELAANTSLLRDLRVAVEAGVPTVAECAGLLYLAESLDGVPMAGALPARAAMSERLTLRYPVATAASDSLLTRAGEQVTGHEFHRTTTSPPAGTQAAWSVDGAETGFSSDTVHASYLHVHWAGHPHLARRFADAAHAFAGRTAATAGRAASASERVETNTVDSSATGDCVGLDTPPPSGSGGSTSGADGSTSGADGSTSGADGSTSGVADPLRHHGDVEIGDGLLDFAVNVYPGERPEWLEAALRESLASTTYPDEEPARAALAKHHGRERDEVLPTAGAAEAFTLVARARAWRKPVVVHPQFTEPHAALEQAGHEVTEVHCLAEDGFALDPAAVPDDADLVVVGNPTNPTGVLHPAATLRALLRPGRLVVVDEAFMDAVPGEPETLTAVRADGLLVIRSLTKHWSIPGVRAGYVVGDTAAIRDLEWARTPWSVSATAAAAMLACATEQANLEARKRAEQIATWRDHLEAGLRVRGIEYVPSSASFVLARPGAGVRDALRDNGIAVRRADTFPGLGPDWVRIAVRPNEPTDQLLAALSHLSDRNRCGCDT</sequence>
<dbReference type="InterPro" id="IPR029062">
    <property type="entry name" value="Class_I_gatase-like"/>
</dbReference>
<dbReference type="InterPro" id="IPR015424">
    <property type="entry name" value="PyrdxlP-dep_Trfase"/>
</dbReference>
<dbReference type="SUPFAM" id="SSF53383">
    <property type="entry name" value="PLP-dependent transferases"/>
    <property type="match status" value="1"/>
</dbReference>
<dbReference type="GO" id="GO:0043802">
    <property type="term" value="F:hydrogenobyrinic acid a,c-diamide synthase (glutamine-hydrolysing) activity"/>
    <property type="evidence" value="ECO:0007669"/>
    <property type="project" value="UniProtKB-UniRule"/>
</dbReference>
<organism evidence="12 13">
    <name type="scientific">Nocardioides panzhihuensis</name>
    <dbReference type="NCBI Taxonomy" id="860243"/>
    <lineage>
        <taxon>Bacteria</taxon>
        <taxon>Bacillati</taxon>
        <taxon>Actinomycetota</taxon>
        <taxon>Actinomycetes</taxon>
        <taxon>Propionibacteriales</taxon>
        <taxon>Nocardioidaceae</taxon>
        <taxon>Nocardioides</taxon>
    </lineage>
</organism>
<dbReference type="InterPro" id="IPR011698">
    <property type="entry name" value="GATase_3"/>
</dbReference>
<dbReference type="PANTHER" id="PTHR43873">
    <property type="entry name" value="COBYRINATE A,C-DIAMIDE SYNTHASE"/>
    <property type="match status" value="1"/>
</dbReference>
<keyword evidence="5 7" id="KW-0460">Magnesium</keyword>
<dbReference type="NCBIfam" id="NF002204">
    <property type="entry name" value="PRK01077.1"/>
    <property type="match status" value="1"/>
</dbReference>
<comment type="catalytic activity">
    <reaction evidence="7">
        <text>hydrogenobyrinate + 2 L-glutamine + 2 ATP + 2 H2O = hydrogenobyrinate a,c-diamide + 2 L-glutamate + 2 ADP + 2 phosphate + 2 H(+)</text>
        <dbReference type="Rhea" id="RHEA:12544"/>
        <dbReference type="ChEBI" id="CHEBI:15377"/>
        <dbReference type="ChEBI" id="CHEBI:15378"/>
        <dbReference type="ChEBI" id="CHEBI:29985"/>
        <dbReference type="ChEBI" id="CHEBI:30616"/>
        <dbReference type="ChEBI" id="CHEBI:43474"/>
        <dbReference type="ChEBI" id="CHEBI:58359"/>
        <dbReference type="ChEBI" id="CHEBI:77873"/>
        <dbReference type="ChEBI" id="CHEBI:77874"/>
        <dbReference type="ChEBI" id="CHEBI:456216"/>
        <dbReference type="EC" id="6.3.5.9"/>
    </reaction>
</comment>
<evidence type="ECO:0000313" key="13">
    <source>
        <dbReference type="Proteomes" id="UP000564496"/>
    </source>
</evidence>
<dbReference type="RefSeq" id="WP_179659104.1">
    <property type="nucleotide sequence ID" value="NZ_JACBZR010000001.1"/>
</dbReference>
<feature type="domain" description="Aminotransferase class I/classII large" evidence="9">
    <location>
        <begin position="575"/>
        <end position="888"/>
    </location>
</feature>
<dbReference type="Gene3D" id="3.90.1150.10">
    <property type="entry name" value="Aspartate Aminotransferase, domain 1"/>
    <property type="match status" value="1"/>
</dbReference>
<dbReference type="Gene3D" id="3.40.50.300">
    <property type="entry name" value="P-loop containing nucleotide triphosphate hydrolases"/>
    <property type="match status" value="1"/>
</dbReference>
<dbReference type="NCBIfam" id="NF005915">
    <property type="entry name" value="PRK07908.1"/>
    <property type="match status" value="1"/>
</dbReference>
<proteinExistence type="inferred from homology"/>
<evidence type="ECO:0000256" key="3">
    <source>
        <dbReference type="ARBA" id="ARBA00022741"/>
    </source>
</evidence>
<dbReference type="Proteomes" id="UP000564496">
    <property type="component" value="Unassembled WGS sequence"/>
</dbReference>
<evidence type="ECO:0000313" key="12">
    <source>
        <dbReference type="EMBL" id="NYI78798.1"/>
    </source>
</evidence>
<keyword evidence="6 7" id="KW-0315">Glutamine amidotransferase</keyword>
<evidence type="ECO:0000256" key="5">
    <source>
        <dbReference type="ARBA" id="ARBA00022842"/>
    </source>
</evidence>
<dbReference type="SUPFAM" id="SSF52540">
    <property type="entry name" value="P-loop containing nucleoside triphosphate hydrolases"/>
    <property type="match status" value="1"/>
</dbReference>
<dbReference type="GO" id="GO:0009236">
    <property type="term" value="P:cobalamin biosynthetic process"/>
    <property type="evidence" value="ECO:0007669"/>
    <property type="project" value="UniProtKB-UniRule"/>
</dbReference>
<feature type="compositionally biased region" description="Low complexity" evidence="8">
    <location>
        <begin position="536"/>
        <end position="558"/>
    </location>
</feature>
<dbReference type="InterPro" id="IPR015421">
    <property type="entry name" value="PyrdxlP-dep_Trfase_major"/>
</dbReference>
<comment type="miscellaneous">
    <text evidence="7">The a and c carboxylates of hydrogenobyrinate are activated for nucleophilic attack via formation of a phosphorylated intermediate by ATP. CobB catalyzes first the amidation of the c-carboxylate, and then that of the a-carboxylate.</text>
</comment>
<dbReference type="Gene3D" id="3.40.640.10">
    <property type="entry name" value="Type I PLP-dependent aspartate aminotransferase-like (Major domain)"/>
    <property type="match status" value="1"/>
</dbReference>
<dbReference type="InterPro" id="IPR004839">
    <property type="entry name" value="Aminotransferase_I/II_large"/>
</dbReference>
<dbReference type="PANTHER" id="PTHR43873:SF1">
    <property type="entry name" value="COBYRINATE A,C-DIAMIDE SYNTHASE"/>
    <property type="match status" value="1"/>
</dbReference>
<evidence type="ECO:0000259" key="9">
    <source>
        <dbReference type="Pfam" id="PF00155"/>
    </source>
</evidence>
<dbReference type="PROSITE" id="PS51274">
    <property type="entry name" value="GATASE_COBBQ"/>
    <property type="match status" value="1"/>
</dbReference>
<keyword evidence="3 7" id="KW-0547">Nucleotide-binding</keyword>
<evidence type="ECO:0000256" key="1">
    <source>
        <dbReference type="ARBA" id="ARBA00001946"/>
    </source>
</evidence>
<dbReference type="Pfam" id="PF01656">
    <property type="entry name" value="CbiA"/>
    <property type="match status" value="1"/>
</dbReference>
<evidence type="ECO:0000256" key="7">
    <source>
        <dbReference type="HAMAP-Rule" id="MF_00027"/>
    </source>
</evidence>
<dbReference type="InterPro" id="IPR027417">
    <property type="entry name" value="P-loop_NTPase"/>
</dbReference>
<protein>
    <recommendedName>
        <fullName evidence="7">Hydrogenobyrinate a,c-diamide synthase</fullName>
        <ecNumber evidence="7">6.3.5.9</ecNumber>
    </recommendedName>
    <alternativeName>
        <fullName evidence="7">Hydrogenobyrinic acid a,c-diamide synthase</fullName>
    </alternativeName>
</protein>
<evidence type="ECO:0000256" key="2">
    <source>
        <dbReference type="ARBA" id="ARBA00022598"/>
    </source>
</evidence>
<dbReference type="EC" id="6.3.5.9" evidence="7"/>
<comment type="caution">
    <text evidence="12">The sequence shown here is derived from an EMBL/GenBank/DDBJ whole genome shotgun (WGS) entry which is preliminary data.</text>
</comment>
<feature type="domain" description="CobB/CobQ-like glutamine amidotransferase" evidence="11">
    <location>
        <begin position="296"/>
        <end position="475"/>
    </location>
</feature>
<dbReference type="UniPathway" id="UPA00148">
    <property type="reaction ID" value="UER00220"/>
</dbReference>
<comment type="pathway">
    <text evidence="7">Cofactor biosynthesis; adenosylcobalamin biosynthesis; cob(II)yrinate a,c-diamide from precorrin-2 (aerobic route): step 9/10.</text>
</comment>
<dbReference type="SUPFAM" id="SSF52317">
    <property type="entry name" value="Class I glutamine amidotransferase-like"/>
    <property type="match status" value="1"/>
</dbReference>
<accession>A0A7Z0ITG3</accession>
<dbReference type="GO" id="GO:0005524">
    <property type="term" value="F:ATP binding"/>
    <property type="evidence" value="ECO:0007669"/>
    <property type="project" value="UniProtKB-UniRule"/>
</dbReference>
<dbReference type="CDD" id="cd03130">
    <property type="entry name" value="GATase1_CobB"/>
    <property type="match status" value="1"/>
</dbReference>
<evidence type="ECO:0000256" key="8">
    <source>
        <dbReference type="SAM" id="MobiDB-lite"/>
    </source>
</evidence>
<comment type="cofactor">
    <cofactor evidence="1 7">
        <name>Mg(2+)</name>
        <dbReference type="ChEBI" id="CHEBI:18420"/>
    </cofactor>
</comment>
<dbReference type="InterPro" id="IPR004484">
    <property type="entry name" value="CbiA/CobB_synth"/>
</dbReference>
<dbReference type="HAMAP" id="MF_00027">
    <property type="entry name" value="CobB_CbiA"/>
    <property type="match status" value="1"/>
</dbReference>
<evidence type="ECO:0000256" key="6">
    <source>
        <dbReference type="ARBA" id="ARBA00022962"/>
    </source>
</evidence>
<dbReference type="Pfam" id="PF00155">
    <property type="entry name" value="Aminotran_1_2"/>
    <property type="match status" value="1"/>
</dbReference>
<dbReference type="Gene3D" id="3.40.50.880">
    <property type="match status" value="1"/>
</dbReference>
<feature type="region of interest" description="Disordered" evidence="8">
    <location>
        <begin position="496"/>
        <end position="566"/>
    </location>
</feature>
<keyword evidence="13" id="KW-1185">Reference proteome</keyword>
<feature type="active site" description="Nucleophile" evidence="7">
    <location>
        <position position="378"/>
    </location>
</feature>
<keyword evidence="2 7" id="KW-0436">Ligase</keyword>
<dbReference type="GO" id="GO:0042242">
    <property type="term" value="F:cobyrinic acid a,c-diamide synthase activity"/>
    <property type="evidence" value="ECO:0007669"/>
    <property type="project" value="InterPro"/>
</dbReference>
<name>A0A7Z0ITG3_9ACTN</name>
<comment type="function">
    <text evidence="7">Catalyzes the ATP-dependent amidation of the two carboxylate groups at positions a and c of hydrogenobyrinate, using either L-glutamine or ammonia as the nitrogen source.</text>
</comment>
<dbReference type="GO" id="GO:0030170">
    <property type="term" value="F:pyridoxal phosphate binding"/>
    <property type="evidence" value="ECO:0007669"/>
    <property type="project" value="InterPro"/>
</dbReference>
<feature type="domain" description="CobQ/CobB/MinD/ParA nucleotide binding" evidence="10">
    <location>
        <begin position="7"/>
        <end position="191"/>
    </location>
</feature>
<dbReference type="AlphaFoldDB" id="A0A7Z0ITG3"/>
<evidence type="ECO:0000259" key="10">
    <source>
        <dbReference type="Pfam" id="PF01656"/>
    </source>
</evidence>
<keyword evidence="4 7" id="KW-0067">ATP-binding</keyword>